<evidence type="ECO:0000313" key="2">
    <source>
        <dbReference type="EMBL" id="BCB26576.1"/>
    </source>
</evidence>
<dbReference type="InterPro" id="IPR038740">
    <property type="entry name" value="BioF2-like_GNAT_dom"/>
</dbReference>
<dbReference type="AlphaFoldDB" id="A0A6F8VC39"/>
<gene>
    <name evidence="2" type="ORF">SKTS_14620</name>
</gene>
<evidence type="ECO:0000259" key="1">
    <source>
        <dbReference type="Pfam" id="PF13480"/>
    </source>
</evidence>
<sequence length="736" mass="83804">MSWQISPLANGLGQWRSAWDDLNNRLYGGHSFSDSRFVEALLRYFGKGSELLCVHRTGAKIDGLLIVYPRRAGVWSQFVPDQAQSAPALLESTDLLKDLFAALPGRAWSIELLCQDPLFAPPDLLQEVSTSRPLPHALTMNVEVKGSFDEYWKKRSKNLVKNMRRYEHRVNDEFGTAELRILTIPGEMHDAIARYGELETSGWKGQSGTAVNIENTQGQFYADILGSFAETGQATVVEYWLNEKLAASRLLVSTRDLTIILKTAYDESQAQFAPGRLLLKDYLERAFAEKKVSTVEFYTDATPDQLAWATGQRHISHVMLFRSAHEARMHDAYRAIKKLVSGIRSKARESDLKHSPGPVLEFQRHEKMSQLPSSCEALFHGGEQESFDLSADWFKLLEATVFPESSIRIYVLQRDGKVRGVLPLLSKRTMMWLRQAKSLSNFYSSLYRVLLSPDVTSDELAGYLRMILRDAPVDMLQFDAMDPAHPTFELLESAIRQAGLRPYRFFDFGNWHLPVHGRSFQTYFQGLASQVRHTIRRHEKKLFALERGRLKIVTENDGLEEAIAAWHKIYGRSWKAAEPFPKFVPELIRMCAARGWLRMGLAYYDGEPIASQIWIVSHGRAAIYKLAYDEKFAHLSAGTILTAHLLRHVLDVDKVKEVDYLIGDDDYKKDWMSHRRERWGIVAYNSRTIRGIIGMTNEISRRSIRTAWCHLNHILATFKGKAKNSCNIHGGGHAGP</sequence>
<name>A0A6F8VC39_9PROT</name>
<dbReference type="EMBL" id="AP022853">
    <property type="protein sequence ID" value="BCB26576.1"/>
    <property type="molecule type" value="Genomic_DNA"/>
</dbReference>
<organism evidence="2 3">
    <name type="scientific">Sulfurimicrobium lacus</name>
    <dbReference type="NCBI Taxonomy" id="2715678"/>
    <lineage>
        <taxon>Bacteria</taxon>
        <taxon>Pseudomonadati</taxon>
        <taxon>Pseudomonadota</taxon>
        <taxon>Betaproteobacteria</taxon>
        <taxon>Nitrosomonadales</taxon>
        <taxon>Sulfuricellaceae</taxon>
        <taxon>Sulfurimicrobium</taxon>
    </lineage>
</organism>
<dbReference type="InterPro" id="IPR016181">
    <property type="entry name" value="Acyl_CoA_acyltransferase"/>
</dbReference>
<feature type="domain" description="BioF2-like acetyltransferase" evidence="1">
    <location>
        <begin position="160"/>
        <end position="302"/>
    </location>
</feature>
<keyword evidence="3" id="KW-1185">Reference proteome</keyword>
<evidence type="ECO:0000313" key="3">
    <source>
        <dbReference type="Proteomes" id="UP000502260"/>
    </source>
</evidence>
<dbReference type="Pfam" id="PF13480">
    <property type="entry name" value="Acetyltransf_6"/>
    <property type="match status" value="2"/>
</dbReference>
<accession>A0A6F8VC39</accession>
<dbReference type="Gene3D" id="3.40.630.30">
    <property type="match status" value="1"/>
</dbReference>
<dbReference type="RefSeq" id="WP_173062563.1">
    <property type="nucleotide sequence ID" value="NZ_AP022853.1"/>
</dbReference>
<dbReference type="KEGG" id="slac:SKTS_14620"/>
<feature type="domain" description="BioF2-like acetyltransferase" evidence="1">
    <location>
        <begin position="530"/>
        <end position="669"/>
    </location>
</feature>
<dbReference type="SUPFAM" id="SSF55729">
    <property type="entry name" value="Acyl-CoA N-acyltransferases (Nat)"/>
    <property type="match status" value="2"/>
</dbReference>
<dbReference type="Proteomes" id="UP000502260">
    <property type="component" value="Chromosome"/>
</dbReference>
<reference evidence="3" key="1">
    <citation type="submission" date="2020-03" db="EMBL/GenBank/DDBJ databases">
        <title>Complete genome sequence of sulfur-oxidizing bacterium skT11.</title>
        <authorList>
            <person name="Kanda M."/>
            <person name="Kojima H."/>
            <person name="Fukui M."/>
        </authorList>
    </citation>
    <scope>NUCLEOTIDE SEQUENCE [LARGE SCALE GENOMIC DNA]</scope>
    <source>
        <strain evidence="3">skT11</strain>
    </source>
</reference>
<proteinExistence type="predicted"/>
<protein>
    <recommendedName>
        <fullName evidence="1">BioF2-like acetyltransferase domain-containing protein</fullName>
    </recommendedName>
</protein>